<reference evidence="1" key="1">
    <citation type="submission" date="2019-08" db="EMBL/GenBank/DDBJ databases">
        <authorList>
            <person name="Kucharzyk K."/>
            <person name="Murdoch R.W."/>
            <person name="Higgins S."/>
            <person name="Loffler F."/>
        </authorList>
    </citation>
    <scope>NUCLEOTIDE SEQUENCE</scope>
</reference>
<protein>
    <submittedName>
        <fullName evidence="1">Uncharacterized protein</fullName>
    </submittedName>
</protein>
<name>A0A645GL49_9ZZZZ</name>
<accession>A0A645GL49</accession>
<organism evidence="1">
    <name type="scientific">bioreactor metagenome</name>
    <dbReference type="NCBI Taxonomy" id="1076179"/>
    <lineage>
        <taxon>unclassified sequences</taxon>
        <taxon>metagenomes</taxon>
        <taxon>ecological metagenomes</taxon>
    </lineage>
</organism>
<dbReference type="AlphaFoldDB" id="A0A645GL49"/>
<sequence>MRTIDVSIGHDDDLFVSQLLDVSRFTVFFGSDSNAQCGVYITYFFAFECLVVHGFLHIQNLTTKWKNGLEHTVTSLLGSSTRRVTLDKE</sequence>
<comment type="caution">
    <text evidence="1">The sequence shown here is derived from an EMBL/GenBank/DDBJ whole genome shotgun (WGS) entry which is preliminary data.</text>
</comment>
<gene>
    <name evidence="1" type="ORF">SDC9_175051</name>
</gene>
<dbReference type="EMBL" id="VSSQ01077595">
    <property type="protein sequence ID" value="MPN27617.1"/>
    <property type="molecule type" value="Genomic_DNA"/>
</dbReference>
<evidence type="ECO:0000313" key="1">
    <source>
        <dbReference type="EMBL" id="MPN27617.1"/>
    </source>
</evidence>
<proteinExistence type="predicted"/>